<sequence length="212" mass="23377">MKSSSQSNQHPSTYPPNHSSSHRAILADSHATVSSDCDGSSVDVDVCANFAELPYSQYTIDTLNEDEFFICLSAIVISPLVASSTLYFDALVEGALIALPQIMKTLLDSGCTAYIFKEKRFFWSYWEDKAVDMKTAKCGVLSTRACGEICMCVHCTNGKHVMVCLLDCLHVPDVPMNLISVGALTEQRMFLMFENNWTSINFPKDHPSLAGV</sequence>
<evidence type="ECO:0000313" key="3">
    <source>
        <dbReference type="EMBL" id="PBK81071.1"/>
    </source>
</evidence>
<evidence type="ECO:0000259" key="2">
    <source>
        <dbReference type="Pfam" id="PF22936"/>
    </source>
</evidence>
<gene>
    <name evidence="3" type="ORF">ARMGADRAFT_1091620</name>
</gene>
<dbReference type="InParanoid" id="A0A2H3CDC1"/>
<dbReference type="InterPro" id="IPR054722">
    <property type="entry name" value="PolX-like_BBD"/>
</dbReference>
<evidence type="ECO:0000313" key="4">
    <source>
        <dbReference type="Proteomes" id="UP000217790"/>
    </source>
</evidence>
<name>A0A2H3CDC1_ARMGA</name>
<dbReference type="AlphaFoldDB" id="A0A2H3CDC1"/>
<organism evidence="3 4">
    <name type="scientific">Armillaria gallica</name>
    <name type="common">Bulbous honey fungus</name>
    <name type="synonym">Armillaria bulbosa</name>
    <dbReference type="NCBI Taxonomy" id="47427"/>
    <lineage>
        <taxon>Eukaryota</taxon>
        <taxon>Fungi</taxon>
        <taxon>Dikarya</taxon>
        <taxon>Basidiomycota</taxon>
        <taxon>Agaricomycotina</taxon>
        <taxon>Agaricomycetes</taxon>
        <taxon>Agaricomycetidae</taxon>
        <taxon>Agaricales</taxon>
        <taxon>Marasmiineae</taxon>
        <taxon>Physalacriaceae</taxon>
        <taxon>Armillaria</taxon>
    </lineage>
</organism>
<reference evidence="4" key="1">
    <citation type="journal article" date="2017" name="Nat. Ecol. Evol.">
        <title>Genome expansion and lineage-specific genetic innovations in the forest pathogenic fungi Armillaria.</title>
        <authorList>
            <person name="Sipos G."/>
            <person name="Prasanna A.N."/>
            <person name="Walter M.C."/>
            <person name="O'Connor E."/>
            <person name="Balint B."/>
            <person name="Krizsan K."/>
            <person name="Kiss B."/>
            <person name="Hess J."/>
            <person name="Varga T."/>
            <person name="Slot J."/>
            <person name="Riley R."/>
            <person name="Boka B."/>
            <person name="Rigling D."/>
            <person name="Barry K."/>
            <person name="Lee J."/>
            <person name="Mihaltcheva S."/>
            <person name="LaButti K."/>
            <person name="Lipzen A."/>
            <person name="Waldron R."/>
            <person name="Moloney N.M."/>
            <person name="Sperisen C."/>
            <person name="Kredics L."/>
            <person name="Vagvoelgyi C."/>
            <person name="Patrignani A."/>
            <person name="Fitzpatrick D."/>
            <person name="Nagy I."/>
            <person name="Doyle S."/>
            <person name="Anderson J.B."/>
            <person name="Grigoriev I.V."/>
            <person name="Gueldener U."/>
            <person name="Muensterkoetter M."/>
            <person name="Nagy L.G."/>
        </authorList>
    </citation>
    <scope>NUCLEOTIDE SEQUENCE [LARGE SCALE GENOMIC DNA]</scope>
    <source>
        <strain evidence="4">Ar21-2</strain>
    </source>
</reference>
<dbReference type="Proteomes" id="UP000217790">
    <property type="component" value="Unassembled WGS sequence"/>
</dbReference>
<feature type="region of interest" description="Disordered" evidence="1">
    <location>
        <begin position="1"/>
        <end position="21"/>
    </location>
</feature>
<dbReference type="EMBL" id="KZ293735">
    <property type="protein sequence ID" value="PBK81071.1"/>
    <property type="molecule type" value="Genomic_DNA"/>
</dbReference>
<dbReference type="OrthoDB" id="3025757at2759"/>
<keyword evidence="4" id="KW-1185">Reference proteome</keyword>
<proteinExistence type="predicted"/>
<dbReference type="STRING" id="47427.A0A2H3CDC1"/>
<dbReference type="Pfam" id="PF22936">
    <property type="entry name" value="Pol_BBD"/>
    <property type="match status" value="1"/>
</dbReference>
<evidence type="ECO:0000256" key="1">
    <source>
        <dbReference type="SAM" id="MobiDB-lite"/>
    </source>
</evidence>
<protein>
    <recommendedName>
        <fullName evidence="2">Retrovirus-related Pol polyprotein from transposon TNT 1-94-like beta-barrel domain-containing protein</fullName>
    </recommendedName>
</protein>
<accession>A0A2H3CDC1</accession>
<feature type="compositionally biased region" description="Polar residues" evidence="1">
    <location>
        <begin position="1"/>
        <end position="19"/>
    </location>
</feature>
<feature type="domain" description="Retrovirus-related Pol polyprotein from transposon TNT 1-94-like beta-barrel" evidence="2">
    <location>
        <begin position="106"/>
        <end position="188"/>
    </location>
</feature>